<evidence type="ECO:0000256" key="6">
    <source>
        <dbReference type="ARBA" id="ARBA00023002"/>
    </source>
</evidence>
<dbReference type="STRING" id="71717.A0A4Y7SJ27"/>
<dbReference type="OrthoDB" id="1055148at2759"/>
<comment type="pathway">
    <text evidence="2">Secondary metabolite biosynthesis.</text>
</comment>
<dbReference type="GO" id="GO:0016705">
    <property type="term" value="F:oxidoreductase activity, acting on paired donors, with incorporation or reduction of molecular oxygen"/>
    <property type="evidence" value="ECO:0007669"/>
    <property type="project" value="InterPro"/>
</dbReference>
<dbReference type="InterPro" id="IPR017972">
    <property type="entry name" value="Cyt_P450_CS"/>
</dbReference>
<comment type="similarity">
    <text evidence="3 10">Belongs to the cytochrome P450 family.</text>
</comment>
<keyword evidence="12" id="KW-1185">Reference proteome</keyword>
<keyword evidence="4 9" id="KW-0349">Heme</keyword>
<dbReference type="PANTHER" id="PTHR46300">
    <property type="entry name" value="P450, PUTATIVE (EUROFUNG)-RELATED-RELATED"/>
    <property type="match status" value="1"/>
</dbReference>
<sequence length="517" mass="57734">MASALTSVVSTMDSNAIVASALAIVASYTLYRISRKPKNSSLPPGPKGWPVIGNLLDVPLDVDFWKTFRSWGQQFDSEVIHMSIFGINFIILNSMQATKDLLEKRGKIYSARMSLPMFDIAEYTKLVAFETNTKRWAAGRRLIMSFLTGKELPKLYPVIEDECAKLPLKVYREPGKVGDWLEETVVSVIMRTTYGYTPTPNDRFTHITFKLLDEMLVAARPTSPINIFPFLRFVPSWVPYLGSPSLQASAFKETMTKVVKEPYEWHLEHKDDEEVKGSLCAKFTEMAQGEEGKEIGRELAEWTAAVQFIAGADTTTFTLHAALKALLLNPDVQKKAQAQLDSVCGHRLPTMDDRPKLDYLDAILKETSRWHLLGPFGAPHMVDSDDEYNGHFIPKGSIILPNMGAIASDATIYPDPEAFKPERHLGEAPELDSGAYNFGFGRRVCPGKALAQAEMFLTIATLIKVFDVRPWTSEKDGVKAEIGEDRPPGMDMPRRPTPYAVAIKLRNEASLKLVQGL</sequence>
<dbReference type="PRINTS" id="PR00463">
    <property type="entry name" value="EP450I"/>
</dbReference>
<dbReference type="GO" id="GO:0005506">
    <property type="term" value="F:iron ion binding"/>
    <property type="evidence" value="ECO:0007669"/>
    <property type="project" value="InterPro"/>
</dbReference>
<evidence type="ECO:0000256" key="4">
    <source>
        <dbReference type="ARBA" id="ARBA00022617"/>
    </source>
</evidence>
<dbReference type="EMBL" id="QPFP01000105">
    <property type="protein sequence ID" value="TEB21678.1"/>
    <property type="molecule type" value="Genomic_DNA"/>
</dbReference>
<reference evidence="11 12" key="1">
    <citation type="journal article" date="2019" name="Nat. Ecol. Evol.">
        <title>Megaphylogeny resolves global patterns of mushroom evolution.</title>
        <authorList>
            <person name="Varga T."/>
            <person name="Krizsan K."/>
            <person name="Foldi C."/>
            <person name="Dima B."/>
            <person name="Sanchez-Garcia M."/>
            <person name="Sanchez-Ramirez S."/>
            <person name="Szollosi G.J."/>
            <person name="Szarkandi J.G."/>
            <person name="Papp V."/>
            <person name="Albert L."/>
            <person name="Andreopoulos W."/>
            <person name="Angelini C."/>
            <person name="Antonin V."/>
            <person name="Barry K.W."/>
            <person name="Bougher N.L."/>
            <person name="Buchanan P."/>
            <person name="Buyck B."/>
            <person name="Bense V."/>
            <person name="Catcheside P."/>
            <person name="Chovatia M."/>
            <person name="Cooper J."/>
            <person name="Damon W."/>
            <person name="Desjardin D."/>
            <person name="Finy P."/>
            <person name="Geml J."/>
            <person name="Haridas S."/>
            <person name="Hughes K."/>
            <person name="Justo A."/>
            <person name="Karasinski D."/>
            <person name="Kautmanova I."/>
            <person name="Kiss B."/>
            <person name="Kocsube S."/>
            <person name="Kotiranta H."/>
            <person name="LaButti K.M."/>
            <person name="Lechner B.E."/>
            <person name="Liimatainen K."/>
            <person name="Lipzen A."/>
            <person name="Lukacs Z."/>
            <person name="Mihaltcheva S."/>
            <person name="Morgado L.N."/>
            <person name="Niskanen T."/>
            <person name="Noordeloos M.E."/>
            <person name="Ohm R.A."/>
            <person name="Ortiz-Santana B."/>
            <person name="Ovrebo C."/>
            <person name="Racz N."/>
            <person name="Riley R."/>
            <person name="Savchenko A."/>
            <person name="Shiryaev A."/>
            <person name="Soop K."/>
            <person name="Spirin V."/>
            <person name="Szebenyi C."/>
            <person name="Tomsovsky M."/>
            <person name="Tulloss R.E."/>
            <person name="Uehling J."/>
            <person name="Grigoriev I.V."/>
            <person name="Vagvolgyi C."/>
            <person name="Papp T."/>
            <person name="Martin F.M."/>
            <person name="Miettinen O."/>
            <person name="Hibbett D.S."/>
            <person name="Nagy L.G."/>
        </authorList>
    </citation>
    <scope>NUCLEOTIDE SEQUENCE [LARGE SCALE GENOMIC DNA]</scope>
    <source>
        <strain evidence="11 12">FP101781</strain>
    </source>
</reference>
<dbReference type="PANTHER" id="PTHR46300:SF7">
    <property type="entry name" value="P450, PUTATIVE (EUROFUNG)-RELATED"/>
    <property type="match status" value="1"/>
</dbReference>
<keyword evidence="5 9" id="KW-0479">Metal-binding</keyword>
<keyword evidence="6 10" id="KW-0560">Oxidoreductase</keyword>
<name>A0A4Y7SJ27_COPMI</name>
<evidence type="ECO:0000256" key="9">
    <source>
        <dbReference type="PIRSR" id="PIRSR602401-1"/>
    </source>
</evidence>
<feature type="binding site" description="axial binding residue" evidence="9">
    <location>
        <position position="445"/>
    </location>
    <ligand>
        <name>heme</name>
        <dbReference type="ChEBI" id="CHEBI:30413"/>
    </ligand>
    <ligandPart>
        <name>Fe</name>
        <dbReference type="ChEBI" id="CHEBI:18248"/>
    </ligandPart>
</feature>
<dbReference type="PROSITE" id="PS00086">
    <property type="entry name" value="CYTOCHROME_P450"/>
    <property type="match status" value="1"/>
</dbReference>
<accession>A0A4Y7SJ27</accession>
<organism evidence="11 12">
    <name type="scientific">Coprinellus micaceus</name>
    <name type="common">Glistening ink-cap mushroom</name>
    <name type="synonym">Coprinus micaceus</name>
    <dbReference type="NCBI Taxonomy" id="71717"/>
    <lineage>
        <taxon>Eukaryota</taxon>
        <taxon>Fungi</taxon>
        <taxon>Dikarya</taxon>
        <taxon>Basidiomycota</taxon>
        <taxon>Agaricomycotina</taxon>
        <taxon>Agaricomycetes</taxon>
        <taxon>Agaricomycetidae</taxon>
        <taxon>Agaricales</taxon>
        <taxon>Agaricineae</taxon>
        <taxon>Psathyrellaceae</taxon>
        <taxon>Coprinellus</taxon>
    </lineage>
</organism>
<evidence type="ECO:0000256" key="10">
    <source>
        <dbReference type="RuleBase" id="RU000461"/>
    </source>
</evidence>
<evidence type="ECO:0000256" key="1">
    <source>
        <dbReference type="ARBA" id="ARBA00001971"/>
    </source>
</evidence>
<proteinExistence type="inferred from homology"/>
<evidence type="ECO:0000256" key="5">
    <source>
        <dbReference type="ARBA" id="ARBA00022723"/>
    </source>
</evidence>
<dbReference type="SUPFAM" id="SSF48264">
    <property type="entry name" value="Cytochrome P450"/>
    <property type="match status" value="1"/>
</dbReference>
<dbReference type="PRINTS" id="PR00385">
    <property type="entry name" value="P450"/>
</dbReference>
<evidence type="ECO:0000256" key="2">
    <source>
        <dbReference type="ARBA" id="ARBA00005179"/>
    </source>
</evidence>
<evidence type="ECO:0000313" key="12">
    <source>
        <dbReference type="Proteomes" id="UP000298030"/>
    </source>
</evidence>
<dbReference type="InterPro" id="IPR036396">
    <property type="entry name" value="Cyt_P450_sf"/>
</dbReference>
<dbReference type="Gene3D" id="1.10.630.10">
    <property type="entry name" value="Cytochrome P450"/>
    <property type="match status" value="1"/>
</dbReference>
<dbReference type="GO" id="GO:0020037">
    <property type="term" value="F:heme binding"/>
    <property type="evidence" value="ECO:0007669"/>
    <property type="project" value="InterPro"/>
</dbReference>
<keyword evidence="7 9" id="KW-0408">Iron</keyword>
<evidence type="ECO:0000313" key="11">
    <source>
        <dbReference type="EMBL" id="TEB21678.1"/>
    </source>
</evidence>
<dbReference type="Proteomes" id="UP000298030">
    <property type="component" value="Unassembled WGS sequence"/>
</dbReference>
<dbReference type="InterPro" id="IPR050364">
    <property type="entry name" value="Cytochrome_P450_fung"/>
</dbReference>
<dbReference type="GO" id="GO:0004497">
    <property type="term" value="F:monooxygenase activity"/>
    <property type="evidence" value="ECO:0007669"/>
    <property type="project" value="UniProtKB-KW"/>
</dbReference>
<comment type="cofactor">
    <cofactor evidence="1 9">
        <name>heme</name>
        <dbReference type="ChEBI" id="CHEBI:30413"/>
    </cofactor>
</comment>
<comment type="caution">
    <text evidence="11">The sequence shown here is derived from an EMBL/GenBank/DDBJ whole genome shotgun (WGS) entry which is preliminary data.</text>
</comment>
<keyword evidence="8 10" id="KW-0503">Monooxygenase</keyword>
<evidence type="ECO:0000256" key="8">
    <source>
        <dbReference type="ARBA" id="ARBA00023033"/>
    </source>
</evidence>
<dbReference type="InterPro" id="IPR001128">
    <property type="entry name" value="Cyt_P450"/>
</dbReference>
<dbReference type="Pfam" id="PF00067">
    <property type="entry name" value="p450"/>
    <property type="match status" value="1"/>
</dbReference>
<dbReference type="InterPro" id="IPR002401">
    <property type="entry name" value="Cyt_P450_E_grp-I"/>
</dbReference>
<evidence type="ECO:0000256" key="7">
    <source>
        <dbReference type="ARBA" id="ARBA00023004"/>
    </source>
</evidence>
<dbReference type="AlphaFoldDB" id="A0A4Y7SJ27"/>
<evidence type="ECO:0000256" key="3">
    <source>
        <dbReference type="ARBA" id="ARBA00010617"/>
    </source>
</evidence>
<gene>
    <name evidence="11" type="ORF">FA13DRAFT_1799643</name>
</gene>
<protein>
    <submittedName>
        <fullName evidence="11">Cytochrome P450</fullName>
    </submittedName>
</protein>